<keyword evidence="6" id="KW-1133">Transmembrane helix</keyword>
<accession>A0A0J7KGC0</accession>
<feature type="transmembrane region" description="Helical" evidence="6">
    <location>
        <begin position="701"/>
        <end position="718"/>
    </location>
</feature>
<keyword evidence="7" id="KW-0689">Ribosomal protein</keyword>
<dbReference type="Pfam" id="PF00400">
    <property type="entry name" value="WD40"/>
    <property type="match status" value="2"/>
</dbReference>
<dbReference type="STRING" id="67767.A0A0J7KGC0"/>
<dbReference type="PaxDb" id="67767-A0A0J7KGC0"/>
<evidence type="ECO:0000256" key="5">
    <source>
        <dbReference type="SAM" id="MobiDB-lite"/>
    </source>
</evidence>
<keyword evidence="7" id="KW-0687">Ribonucleoprotein</keyword>
<keyword evidence="3" id="KW-0539">Nucleus</keyword>
<feature type="repeat" description="WD" evidence="4">
    <location>
        <begin position="460"/>
        <end position="503"/>
    </location>
</feature>
<evidence type="ECO:0000313" key="8">
    <source>
        <dbReference type="Proteomes" id="UP000036403"/>
    </source>
</evidence>
<sequence length="875" mass="101257">MPELKKKIPAVWKGIWKKEIASQGITSCKQLGCTYTCSSYESICEHYSQCNFTPQENFICKICKFSADSKDKIMDHITEVHPGNEDLDKHSDFEKDEEDDDLSEEDVVEYDVKQKHRSTKQTQITSDGTRMYNKMAFLDKEITQKPQSTKPYKPALHWTLKFELKNYELVLFEDDMPNAFTLLENNNAAKYLPELTISMAIKHVKVNSPKYVENSNDDKWKRLNRFESDIYEAVPTFFVGGPVWALAWLPIPSPMYNKNPTQYVAISTHPTMKNEYTIGNKYSGPNIIQIWNIGSLNHNVNSTNKPPVLAYAIAHNNGTIWCLEWCPSGCYQDIDLGNYKAEENKLRRMGLLAAACSDGCVNIYSLPFADELKFEKTEYNSLPIYKTDPIITLVVNHLLYDSNKQDWQCTKLSWTKEHGHNIIAAGFTNGYIALWDLTSTCPMLLNVRKNTKLINAFQHFFAHHNAVSMVALVPYGKSRFLASGSTDRSYKFWDLEDTSGPRYNAKKGIILDGAWMTHWPCSVMSFDDALGYQYTHSCIIPLREYGYKYCPILPTNSPTYSITVSDYANSIAHGTLAGEVITIFPHQLLYTERILSKKRQLNSFIKTVDFLEERQNTISNENKSDKKKDYRYMPETYDECKDRFGIIFHDKLTGLKENITRDKQHSTLYNNMLTSIPIEQYPFTSANRKMGFNPMKWKTRTIVHGVLGALLFYILFIYKKKHQVMFEAIVNNSNPKHVWEFVADFSNMKKLNPTIEDFNVIAESGNYDHWKYSVQYTEHLSHLPMIRNVAHGHYAVKPDDNGYVISSKHQTCFLFNFSCLESISQFRFDADGAKDTKCIETVQYECPIVFSPLCYREVMYQREEIMKRLKLEFKQ</sequence>
<evidence type="ECO:0000256" key="3">
    <source>
        <dbReference type="ARBA" id="ARBA00023242"/>
    </source>
</evidence>
<proteinExistence type="predicted"/>
<evidence type="ECO:0000256" key="4">
    <source>
        <dbReference type="PROSITE-ProRule" id="PRU00221"/>
    </source>
</evidence>
<comment type="caution">
    <text evidence="7">The sequence shown here is derived from an EMBL/GenBank/DDBJ whole genome shotgun (WGS) entry which is preliminary data.</text>
</comment>
<evidence type="ECO:0000313" key="7">
    <source>
        <dbReference type="EMBL" id="KMQ89327.1"/>
    </source>
</evidence>
<dbReference type="Gene3D" id="2.130.10.10">
    <property type="entry name" value="YVTN repeat-like/Quinoprotein amine dehydrogenase"/>
    <property type="match status" value="1"/>
</dbReference>
<dbReference type="SMART" id="SM00320">
    <property type="entry name" value="WD40"/>
    <property type="match status" value="3"/>
</dbReference>
<dbReference type="GO" id="GO:0005634">
    <property type="term" value="C:nucleus"/>
    <property type="evidence" value="ECO:0007669"/>
    <property type="project" value="UniProtKB-SubCell"/>
</dbReference>
<dbReference type="GO" id="GO:0000127">
    <property type="term" value="C:transcription factor TFIIIC complex"/>
    <property type="evidence" value="ECO:0007669"/>
    <property type="project" value="TreeGrafter"/>
</dbReference>
<evidence type="ECO:0000256" key="2">
    <source>
        <dbReference type="ARBA" id="ARBA00023163"/>
    </source>
</evidence>
<dbReference type="InterPro" id="IPR052416">
    <property type="entry name" value="GTF3C_component"/>
</dbReference>
<dbReference type="PANTHER" id="PTHR15052">
    <property type="entry name" value="RNA POLYMERASE III TRANSCRIPTION INITIATION FACTOR COMPLEX SUBUNIT"/>
    <property type="match status" value="1"/>
</dbReference>
<keyword evidence="6" id="KW-0472">Membrane</keyword>
<dbReference type="PROSITE" id="PS50294">
    <property type="entry name" value="WD_REPEATS_REGION"/>
    <property type="match status" value="1"/>
</dbReference>
<dbReference type="PROSITE" id="PS50082">
    <property type="entry name" value="WD_REPEATS_2"/>
    <property type="match status" value="1"/>
</dbReference>
<keyword evidence="6" id="KW-0812">Transmembrane</keyword>
<dbReference type="OrthoDB" id="7550495at2759"/>
<dbReference type="Proteomes" id="UP000036403">
    <property type="component" value="Unassembled WGS sequence"/>
</dbReference>
<keyword evidence="8" id="KW-1185">Reference proteome</keyword>
<gene>
    <name evidence="7" type="ORF">RF55_11054</name>
</gene>
<protein>
    <submittedName>
        <fullName evidence="7">60s ribosomal protein l7</fullName>
    </submittedName>
</protein>
<reference evidence="7 8" key="1">
    <citation type="submission" date="2015-04" db="EMBL/GenBank/DDBJ databases">
        <title>Lasius niger genome sequencing.</title>
        <authorList>
            <person name="Konorov E.A."/>
            <person name="Nikitin M.A."/>
            <person name="Kirill M.V."/>
            <person name="Chang P."/>
        </authorList>
    </citation>
    <scope>NUCLEOTIDE SEQUENCE [LARGE SCALE GENOMIC DNA]</scope>
    <source>
        <tissue evidence="7">Whole</tissue>
    </source>
</reference>
<dbReference type="GO" id="GO:0006383">
    <property type="term" value="P:transcription by RNA polymerase III"/>
    <property type="evidence" value="ECO:0007669"/>
    <property type="project" value="TreeGrafter"/>
</dbReference>
<dbReference type="InterPro" id="IPR015943">
    <property type="entry name" value="WD40/YVTN_repeat-like_dom_sf"/>
</dbReference>
<evidence type="ECO:0000256" key="1">
    <source>
        <dbReference type="ARBA" id="ARBA00004123"/>
    </source>
</evidence>
<dbReference type="PANTHER" id="PTHR15052:SF2">
    <property type="entry name" value="GENERAL TRANSCRIPTION FACTOR 3C POLYPEPTIDE 2"/>
    <property type="match status" value="1"/>
</dbReference>
<dbReference type="InterPro" id="IPR001680">
    <property type="entry name" value="WD40_rpt"/>
</dbReference>
<dbReference type="SUPFAM" id="SSF55961">
    <property type="entry name" value="Bet v1-like"/>
    <property type="match status" value="1"/>
</dbReference>
<feature type="compositionally biased region" description="Acidic residues" evidence="5">
    <location>
        <begin position="94"/>
        <end position="105"/>
    </location>
</feature>
<dbReference type="EMBL" id="LBMM01007893">
    <property type="protein sequence ID" value="KMQ89327.1"/>
    <property type="molecule type" value="Genomic_DNA"/>
</dbReference>
<feature type="compositionally biased region" description="Basic and acidic residues" evidence="5">
    <location>
        <begin position="79"/>
        <end position="93"/>
    </location>
</feature>
<feature type="region of interest" description="Disordered" evidence="5">
    <location>
        <begin position="79"/>
        <end position="105"/>
    </location>
</feature>
<keyword evidence="4" id="KW-0853">WD repeat</keyword>
<dbReference type="InterPro" id="IPR036322">
    <property type="entry name" value="WD40_repeat_dom_sf"/>
</dbReference>
<keyword evidence="2" id="KW-0804">Transcription</keyword>
<dbReference type="AlphaFoldDB" id="A0A0J7KGC0"/>
<evidence type="ECO:0000256" key="6">
    <source>
        <dbReference type="SAM" id="Phobius"/>
    </source>
</evidence>
<comment type="subcellular location">
    <subcellularLocation>
        <location evidence="1">Nucleus</location>
    </subcellularLocation>
</comment>
<dbReference type="GO" id="GO:0005840">
    <property type="term" value="C:ribosome"/>
    <property type="evidence" value="ECO:0007669"/>
    <property type="project" value="UniProtKB-KW"/>
</dbReference>
<name>A0A0J7KGC0_LASNI</name>
<organism evidence="7 8">
    <name type="scientific">Lasius niger</name>
    <name type="common">Black garden ant</name>
    <dbReference type="NCBI Taxonomy" id="67767"/>
    <lineage>
        <taxon>Eukaryota</taxon>
        <taxon>Metazoa</taxon>
        <taxon>Ecdysozoa</taxon>
        <taxon>Arthropoda</taxon>
        <taxon>Hexapoda</taxon>
        <taxon>Insecta</taxon>
        <taxon>Pterygota</taxon>
        <taxon>Neoptera</taxon>
        <taxon>Endopterygota</taxon>
        <taxon>Hymenoptera</taxon>
        <taxon>Apocrita</taxon>
        <taxon>Aculeata</taxon>
        <taxon>Formicoidea</taxon>
        <taxon>Formicidae</taxon>
        <taxon>Formicinae</taxon>
        <taxon>Lasius</taxon>
        <taxon>Lasius</taxon>
    </lineage>
</organism>
<dbReference type="SUPFAM" id="SSF50978">
    <property type="entry name" value="WD40 repeat-like"/>
    <property type="match status" value="1"/>
</dbReference>